<feature type="domain" description="Reverse transcriptase Ty1/copia-type" evidence="2">
    <location>
        <begin position="891"/>
        <end position="983"/>
    </location>
</feature>
<feature type="coiled-coil region" evidence="1">
    <location>
        <begin position="394"/>
        <end position="431"/>
    </location>
</feature>
<comment type="caution">
    <text evidence="3">The sequence shown here is derived from an EMBL/GenBank/DDBJ whole genome shotgun (WGS) entry which is preliminary data.</text>
</comment>
<gene>
    <name evidence="3" type="ORF">Tci_051735</name>
</gene>
<dbReference type="Pfam" id="PF08284">
    <property type="entry name" value="RVP_2"/>
    <property type="match status" value="1"/>
</dbReference>
<dbReference type="InterPro" id="IPR021109">
    <property type="entry name" value="Peptidase_aspartic_dom_sf"/>
</dbReference>
<dbReference type="Gene3D" id="2.40.70.10">
    <property type="entry name" value="Acid Proteases"/>
    <property type="match status" value="1"/>
</dbReference>
<keyword evidence="1" id="KW-0175">Coiled coil</keyword>
<dbReference type="Pfam" id="PF07727">
    <property type="entry name" value="RVT_2"/>
    <property type="match status" value="1"/>
</dbReference>
<dbReference type="SUPFAM" id="SSF50630">
    <property type="entry name" value="Acid proteases"/>
    <property type="match status" value="1"/>
</dbReference>
<dbReference type="EMBL" id="BKCJ010007940">
    <property type="protein sequence ID" value="GEU79757.1"/>
    <property type="molecule type" value="Genomic_DNA"/>
</dbReference>
<evidence type="ECO:0000256" key="1">
    <source>
        <dbReference type="SAM" id="Coils"/>
    </source>
</evidence>
<organism evidence="3">
    <name type="scientific">Tanacetum cinerariifolium</name>
    <name type="common">Dalmatian daisy</name>
    <name type="synonym">Chrysanthemum cinerariifolium</name>
    <dbReference type="NCBI Taxonomy" id="118510"/>
    <lineage>
        <taxon>Eukaryota</taxon>
        <taxon>Viridiplantae</taxon>
        <taxon>Streptophyta</taxon>
        <taxon>Embryophyta</taxon>
        <taxon>Tracheophyta</taxon>
        <taxon>Spermatophyta</taxon>
        <taxon>Magnoliopsida</taxon>
        <taxon>eudicotyledons</taxon>
        <taxon>Gunneridae</taxon>
        <taxon>Pentapetalae</taxon>
        <taxon>asterids</taxon>
        <taxon>campanulids</taxon>
        <taxon>Asterales</taxon>
        <taxon>Asteraceae</taxon>
        <taxon>Asteroideae</taxon>
        <taxon>Anthemideae</taxon>
        <taxon>Anthemidinae</taxon>
        <taxon>Tanacetum</taxon>
    </lineage>
</organism>
<dbReference type="InterPro" id="IPR032567">
    <property type="entry name" value="RTL1-rel"/>
</dbReference>
<evidence type="ECO:0000259" key="2">
    <source>
        <dbReference type="Pfam" id="PF07727"/>
    </source>
</evidence>
<sequence>MWSRSWEKYGNWACGGAFMLGAEEARQDPNTMTGTFTLNNHYSTILFDSDADYSFVSSAFTPLLGIESSNLGFSSEIEIASGHLVEIEKVIRCCELEIEGHTFDIDPIPFGSGSFDVIVRMDWLSIHKAKIIFYEKVVRILQRNRRTLRVIDDLSGLPPNQEIEFHIDLIPGVIQVAKSPYRLAPSEMEELSDIQSVGSDTHPPMLDRSDFESWKQRIRFCCLGKENGENILQLIDEGPFKMGKFRETLADSAIGPERDRVIKDLTPKEKERYKADIRATSILIQGSELTRDEHKSQLYDAFEHFHQNKGETIREYYVRVVVQNVQGKQNRVQGNNIRGAVATGNGGVHNRVGNANPEYFKDKMLLMQAQENRVVLDEEQLLFIAANEQNKVVNESLTIELVRYKEQVEIYEKGQDEVANLKKDFKQKENKYLEDFLDMKALKENGENKLFKPDLSLQIVHMLCQPKPFYDEKKKVAIGYKNPLYLTTAMQVQSALYNGHEIVKIHHAPAAVHDSEDTLELAKITRKKMLEKMKSPLCVEKKIKIAPRDYSKENYLVTFTPQRQLYTEHIFWSSVSKTISKMTTCPPNTPTRLVLRVKQHAVDKKCAAIEKKNLLIKKQARNVELEAEISKLKHKIQKDDHSEMIKCFSNLDVDYLNLQLKYQNLKECFGNNTSQTSQDAPEFDSFFKINEMKEKFPGKNNTIRKLKEQISHMNETHSEADRILDFKALDSHNFELTENEKVKQHYKELNHSRLKKFMKKFIGTVRFRNDHFGAIMGYGDDVIGDNVISRVYYVERLKHNLFSVGQFCDSDLEVTFTSHSCYVRDADGVELLKAKDDPFVNMFALEPSSEESTSGDVCLAESNQVIQPHDDLGKWTKDHSMDNVISNPSRPWIYKLKLDEYGDALKNKERLVAKGYRQEEGMNLKESFVPVLRTEAIRIFITNATSKNMTIYYMDVKTTFLNGELKEEVYVSQPEGFVDPDHPTHKYGMDSCDLVDTPMVDRSKLDEDPLGNPVDQTQATSTKNHLKDIKRFFQYLRGTINMGLWYSKDIAMELTAYVDADHAGCQDTRRNNGLLISVNILFNGETAPLQRGLSIKYHSGLSKPLRSGLSKPLRSSLVRLASWRFTQTSSWRSSKFLISGLPLSSNGGLPKPLHSGLVNFLIAVQLTYNCACRIICGPLTKIRWFPTRTDEQLVPFMARLPIRKSNLLTDLQKMQKNPIFRISVDILQNTNFFSAFTSSADVPADYKEYKISKANFKNLHPDDFEDLYMLNLQGKLNDLSGADKVHISTAVNLWTRNVVIRQRVEDLQLRVSKALLVEGQEISTIDTSTEHNDLIILKIRPVPPAQAEPAPVNSAAEPNFMEECTDAPVDNPSFVNIFAPKPHSEATSSGDIIKERTTATAITEGTWGFEHTKACFRDDIIPFVKNLKDLFTSFDQYLIDEVSEVQKTFKQIEMAIEQNCAAKIEFQSKMESVLKENDRLLKHALGVDIVNIVVNDCMNVNCLTVDACEQCVTTESELKTDFIKKENYKTLLKQYHTLEKHCISLELNNQLNTEIFQTDNVSSSKSALTFAELFETNKLKAHIQDKDTVILKLKEKIKSLRADDKESKVEDIETQ</sequence>
<dbReference type="CDD" id="cd00303">
    <property type="entry name" value="retropepsin_like"/>
    <property type="match status" value="1"/>
</dbReference>
<protein>
    <recommendedName>
        <fullName evidence="2">Reverse transcriptase Ty1/copia-type domain-containing protein</fullName>
    </recommendedName>
</protein>
<name>A0A6L2N2R5_TANCI</name>
<feature type="non-terminal residue" evidence="3">
    <location>
        <position position="1615"/>
    </location>
</feature>
<evidence type="ECO:0000313" key="3">
    <source>
        <dbReference type="EMBL" id="GEU79757.1"/>
    </source>
</evidence>
<proteinExistence type="predicted"/>
<dbReference type="PANTHER" id="PTHR15503:SF45">
    <property type="entry name" value="RNA-DIRECTED DNA POLYMERASE HOMOLOG"/>
    <property type="match status" value="1"/>
</dbReference>
<accession>A0A6L2N2R5</accession>
<reference evidence="3" key="1">
    <citation type="journal article" date="2019" name="Sci. Rep.">
        <title>Draft genome of Tanacetum cinerariifolium, the natural source of mosquito coil.</title>
        <authorList>
            <person name="Yamashiro T."/>
            <person name="Shiraishi A."/>
            <person name="Satake H."/>
            <person name="Nakayama K."/>
        </authorList>
    </citation>
    <scope>NUCLEOTIDE SEQUENCE</scope>
</reference>
<dbReference type="InterPro" id="IPR013103">
    <property type="entry name" value="RVT_2"/>
</dbReference>
<dbReference type="PANTHER" id="PTHR15503">
    <property type="entry name" value="LDOC1 RELATED"/>
    <property type="match status" value="1"/>
</dbReference>